<name>A0A4R8GSH8_9FIRM</name>
<dbReference type="InterPro" id="IPR005335">
    <property type="entry name" value="Terminase_ssu"/>
</dbReference>
<dbReference type="STRING" id="926561.GCA_000379025_02073"/>
<dbReference type="GO" id="GO:0051276">
    <property type="term" value="P:chromosome organization"/>
    <property type="evidence" value="ECO:0007669"/>
    <property type="project" value="InterPro"/>
</dbReference>
<accession>A0A4R8GSH8</accession>
<dbReference type="Pfam" id="PF03592">
    <property type="entry name" value="Terminase_2"/>
    <property type="match status" value="1"/>
</dbReference>
<dbReference type="RefSeq" id="WP_134117787.1">
    <property type="nucleotide sequence ID" value="NZ_SOEG01000024.1"/>
</dbReference>
<dbReference type="AlphaFoldDB" id="A0A4R8GSH8"/>
<comment type="caution">
    <text evidence="1">The sequence shown here is derived from an EMBL/GenBank/DDBJ whole genome shotgun (WGS) entry which is preliminary data.</text>
</comment>
<dbReference type="InterPro" id="IPR038713">
    <property type="entry name" value="Terminase_Gp1_N_sf"/>
</dbReference>
<dbReference type="Gene3D" id="1.10.10.1400">
    <property type="entry name" value="Terminase, small subunit, N-terminal DNA-binding domain, HTH motif"/>
    <property type="match status" value="1"/>
</dbReference>
<organism evidence="1 2">
    <name type="scientific">Orenia marismortui</name>
    <dbReference type="NCBI Taxonomy" id="46469"/>
    <lineage>
        <taxon>Bacteria</taxon>
        <taxon>Bacillati</taxon>
        <taxon>Bacillota</taxon>
        <taxon>Clostridia</taxon>
        <taxon>Halanaerobiales</taxon>
        <taxon>Halobacteroidaceae</taxon>
        <taxon>Orenia</taxon>
    </lineage>
</organism>
<evidence type="ECO:0000313" key="1">
    <source>
        <dbReference type="EMBL" id="TDX48906.1"/>
    </source>
</evidence>
<dbReference type="EMBL" id="SOEG01000024">
    <property type="protein sequence ID" value="TDX48906.1"/>
    <property type="molecule type" value="Genomic_DNA"/>
</dbReference>
<dbReference type="Proteomes" id="UP000295832">
    <property type="component" value="Unassembled WGS sequence"/>
</dbReference>
<gene>
    <name evidence="1" type="ORF">C7959_12417</name>
</gene>
<evidence type="ECO:0000313" key="2">
    <source>
        <dbReference type="Proteomes" id="UP000295832"/>
    </source>
</evidence>
<keyword evidence="2" id="KW-1185">Reference proteome</keyword>
<sequence length="114" mass="13405">MLEKIWRKLLKSFNNNKQEKNNSSISQSDSENKEFPEDIFFKNKWEKLKGRKSDPLNERQKKFVVEYLKDHHVEKAAIRAGYSKRTANANGTILLSLAKINNAIKKERNRSINK</sequence>
<proteinExistence type="predicted"/>
<protein>
    <submittedName>
        <fullName evidence="1">Terminase small subunit</fullName>
    </submittedName>
</protein>
<reference evidence="1 2" key="1">
    <citation type="submission" date="2019-03" db="EMBL/GenBank/DDBJ databases">
        <title>Subsurface microbial communities from deep shales in Ohio and West Virginia, USA.</title>
        <authorList>
            <person name="Wrighton K."/>
        </authorList>
    </citation>
    <scope>NUCLEOTIDE SEQUENCE [LARGE SCALE GENOMIC DNA]</scope>
    <source>
        <strain evidence="1 2">MSL 6dP</strain>
    </source>
</reference>